<dbReference type="EMBL" id="ABTR02000001">
    <property type="protein sequence ID" value="EFC90067.1"/>
    <property type="molecule type" value="Genomic_DNA"/>
</dbReference>
<keyword evidence="3" id="KW-1185">Reference proteome</keyword>
<dbReference type="Proteomes" id="UP000006427">
    <property type="component" value="Unassembled WGS sequence"/>
</dbReference>
<dbReference type="RefSeq" id="WP_005658518.1">
    <property type="nucleotide sequence ID" value="NZ_ABTR02000001.1"/>
</dbReference>
<sequence length="144" mass="16820">MIRQACGPDFVGDLREMLARRGIAVRERPEEERWNRVMAYVRKRLNFIGPITRELFPEELCDYETLVDWGEHCDSCSNPDKCPHYGYRGEIRMRKYWKGKHYASGVFVPEYYGGKCGAYLDAKKEKERDKKDAPSGSPSGGFRW</sequence>
<organism evidence="2 3">
    <name type="scientific">Dethiosulfovibrio peptidovorans DSM 11002</name>
    <dbReference type="NCBI Taxonomy" id="469381"/>
    <lineage>
        <taxon>Bacteria</taxon>
        <taxon>Thermotogati</taxon>
        <taxon>Synergistota</taxon>
        <taxon>Synergistia</taxon>
        <taxon>Synergistales</taxon>
        <taxon>Dethiosulfovibrionaceae</taxon>
        <taxon>Dethiosulfovibrio</taxon>
    </lineage>
</organism>
<feature type="region of interest" description="Disordered" evidence="1">
    <location>
        <begin position="124"/>
        <end position="144"/>
    </location>
</feature>
<name>D2Z2B1_9BACT</name>
<evidence type="ECO:0000313" key="2">
    <source>
        <dbReference type="EMBL" id="EFC90067.1"/>
    </source>
</evidence>
<dbReference type="PaxDb" id="469381-Dpep_0035"/>
<proteinExistence type="predicted"/>
<dbReference type="AlphaFoldDB" id="D2Z2B1"/>
<evidence type="ECO:0000256" key="1">
    <source>
        <dbReference type="SAM" id="MobiDB-lite"/>
    </source>
</evidence>
<dbReference type="STRING" id="469381.Dpep_0035"/>
<protein>
    <submittedName>
        <fullName evidence="2">Uncharacterized protein</fullName>
    </submittedName>
</protein>
<comment type="caution">
    <text evidence="2">The sequence shown here is derived from an EMBL/GenBank/DDBJ whole genome shotgun (WGS) entry which is preliminary data.</text>
</comment>
<reference evidence="2 3" key="1">
    <citation type="journal article" date="2010" name="Stand. Genomic Sci.">
        <title>Permanent draft genome sequence of Dethiosulfovibrio peptidovorans type strain (SEBR 4207).</title>
        <authorList>
            <person name="Labutti K."/>
            <person name="Mayilraj S."/>
            <person name="Clum A."/>
            <person name="Lucas S."/>
            <person name="Glavina Del Rio T."/>
            <person name="Nolan M."/>
            <person name="Tice H."/>
            <person name="Cheng J.F."/>
            <person name="Pitluck S."/>
            <person name="Liolios K."/>
            <person name="Ivanova N."/>
            <person name="Mavromatis K."/>
            <person name="Mikhailova N."/>
            <person name="Pati A."/>
            <person name="Goodwin L."/>
            <person name="Chen A."/>
            <person name="Palaniappan K."/>
            <person name="Land M."/>
            <person name="Hauser L."/>
            <person name="Chang Y.J."/>
            <person name="Jeffries C.D."/>
            <person name="Rohde M."/>
            <person name="Spring S."/>
            <person name="Goker M."/>
            <person name="Woyke T."/>
            <person name="Bristow J."/>
            <person name="Eisen J.A."/>
            <person name="Markowitz V."/>
            <person name="Hugenholtz P."/>
            <person name="Kyrpides N.C."/>
            <person name="Klenk H.P."/>
            <person name="Lapidus A."/>
        </authorList>
    </citation>
    <scope>NUCLEOTIDE SEQUENCE [LARGE SCALE GENOMIC DNA]</scope>
    <source>
        <strain evidence="2 3">DSM 11002</strain>
    </source>
</reference>
<evidence type="ECO:0000313" key="3">
    <source>
        <dbReference type="Proteomes" id="UP000006427"/>
    </source>
</evidence>
<feature type="compositionally biased region" description="Basic and acidic residues" evidence="1">
    <location>
        <begin position="124"/>
        <end position="133"/>
    </location>
</feature>
<accession>D2Z2B1</accession>
<gene>
    <name evidence="2" type="ORF">Dpep_0035</name>
</gene>